<reference evidence="1" key="1">
    <citation type="submission" date="2018-07" db="EMBL/GenBank/DDBJ databases">
        <authorList>
            <person name="Ashton P.M."/>
            <person name="Dallman T."/>
            <person name="Nair S."/>
            <person name="De Pinna E."/>
            <person name="Peters T."/>
            <person name="Grant K."/>
        </authorList>
    </citation>
    <scope>NUCLEOTIDE SEQUENCE</scope>
    <source>
        <strain evidence="1">333397</strain>
    </source>
</reference>
<gene>
    <name evidence="1" type="ORF">CC707_15510</name>
</gene>
<dbReference type="EMBL" id="AAMJPF010000020">
    <property type="protein sequence ID" value="EDI0272511.1"/>
    <property type="molecule type" value="Genomic_DNA"/>
</dbReference>
<organism evidence="1">
    <name type="scientific">Salmonella enterica subsp. enterica serovar Panama</name>
    <dbReference type="NCBI Taxonomy" id="29472"/>
    <lineage>
        <taxon>Bacteria</taxon>
        <taxon>Pseudomonadati</taxon>
        <taxon>Pseudomonadota</taxon>
        <taxon>Gammaproteobacteria</taxon>
        <taxon>Enterobacterales</taxon>
        <taxon>Enterobacteriaceae</taxon>
        <taxon>Salmonella</taxon>
    </lineage>
</organism>
<dbReference type="AlphaFoldDB" id="A0A636GCX6"/>
<comment type="caution">
    <text evidence="1">The sequence shown here is derived from an EMBL/GenBank/DDBJ whole genome shotgun (WGS) entry which is preliminary data.</text>
</comment>
<accession>A0A636GCX6</accession>
<protein>
    <submittedName>
        <fullName evidence="1">Uncharacterized protein</fullName>
    </submittedName>
</protein>
<sequence length="83" mass="9947">MEEYVADAIIDIVDFCKESNRKIPAQKLAHIDAMIEEIRDIRKVYFEYKRTTRDSIMDNLDLTISYLRHDKENSLNRIKGLWQ</sequence>
<name>A0A636GCX6_SALET</name>
<evidence type="ECO:0000313" key="1">
    <source>
        <dbReference type="EMBL" id="EDI0272511.1"/>
    </source>
</evidence>
<proteinExistence type="predicted"/>